<accession>A0AAN8EYM4</accession>
<organism evidence="2 3">
    <name type="scientific">Trichostrongylus colubriformis</name>
    <name type="common">Black scour worm</name>
    <dbReference type="NCBI Taxonomy" id="6319"/>
    <lineage>
        <taxon>Eukaryota</taxon>
        <taxon>Metazoa</taxon>
        <taxon>Ecdysozoa</taxon>
        <taxon>Nematoda</taxon>
        <taxon>Chromadorea</taxon>
        <taxon>Rhabditida</taxon>
        <taxon>Rhabditina</taxon>
        <taxon>Rhabditomorpha</taxon>
        <taxon>Strongyloidea</taxon>
        <taxon>Trichostrongylidae</taxon>
        <taxon>Trichostrongylus</taxon>
    </lineage>
</organism>
<gene>
    <name evidence="2" type="ORF">GCK32_015646</name>
</gene>
<keyword evidence="3" id="KW-1185">Reference proteome</keyword>
<sequence>MRLIFLVLLLLFAAAHGRFVNRMKRELAAGGSTSKYAFAIQLKNGTTVYPYAMQLKDIDIKRNSGESGTTVYPFAIQLKDIDIKGMRGESGVSEEKSEAKNVLEKAMGKVKKLKKKLYEGKNNRKQ</sequence>
<keyword evidence="1" id="KW-0732">Signal</keyword>
<proteinExistence type="predicted"/>
<evidence type="ECO:0000256" key="1">
    <source>
        <dbReference type="SAM" id="SignalP"/>
    </source>
</evidence>
<dbReference type="AlphaFoldDB" id="A0AAN8EYM4"/>
<feature type="signal peptide" evidence="1">
    <location>
        <begin position="1"/>
        <end position="17"/>
    </location>
</feature>
<feature type="chain" id="PRO_5042966749" evidence="1">
    <location>
        <begin position="18"/>
        <end position="126"/>
    </location>
</feature>
<reference evidence="2 3" key="1">
    <citation type="submission" date="2019-10" db="EMBL/GenBank/DDBJ databases">
        <title>Assembly and Annotation for the nematode Trichostrongylus colubriformis.</title>
        <authorList>
            <person name="Martin J."/>
        </authorList>
    </citation>
    <scope>NUCLEOTIDE SEQUENCE [LARGE SCALE GENOMIC DNA]</scope>
    <source>
        <strain evidence="2">G859</strain>
        <tissue evidence="2">Whole worm</tissue>
    </source>
</reference>
<evidence type="ECO:0000313" key="2">
    <source>
        <dbReference type="EMBL" id="KAK5968647.1"/>
    </source>
</evidence>
<protein>
    <submittedName>
        <fullName evidence="2">Uncharacterized protein</fullName>
    </submittedName>
</protein>
<dbReference type="Proteomes" id="UP001331761">
    <property type="component" value="Unassembled WGS sequence"/>
</dbReference>
<name>A0AAN8EYM4_TRICO</name>
<comment type="caution">
    <text evidence="2">The sequence shown here is derived from an EMBL/GenBank/DDBJ whole genome shotgun (WGS) entry which is preliminary data.</text>
</comment>
<evidence type="ECO:0000313" key="3">
    <source>
        <dbReference type="Proteomes" id="UP001331761"/>
    </source>
</evidence>
<dbReference type="EMBL" id="WIXE01021144">
    <property type="protein sequence ID" value="KAK5968647.1"/>
    <property type="molecule type" value="Genomic_DNA"/>
</dbReference>